<dbReference type="InterPro" id="IPR012337">
    <property type="entry name" value="RNaseH-like_sf"/>
</dbReference>
<evidence type="ECO:0000313" key="4">
    <source>
        <dbReference type="Proteomes" id="UP001213979"/>
    </source>
</evidence>
<dbReference type="Pfam" id="PF13333">
    <property type="entry name" value="rve_2"/>
    <property type="match status" value="1"/>
</dbReference>
<dbReference type="InterPro" id="IPR025948">
    <property type="entry name" value="HTH-like_dom"/>
</dbReference>
<dbReference type="SUPFAM" id="SSF53098">
    <property type="entry name" value="Ribonuclease H-like"/>
    <property type="match status" value="1"/>
</dbReference>
<dbReference type="Pfam" id="PF13276">
    <property type="entry name" value="HTH_21"/>
    <property type="match status" value="1"/>
</dbReference>
<dbReference type="InterPro" id="IPR001584">
    <property type="entry name" value="Integrase_cat-core"/>
</dbReference>
<reference evidence="3 4" key="1">
    <citation type="submission" date="2023-01" db="EMBL/GenBank/DDBJ databases">
        <title>Genome-based reclassification of Anoxybacillus geothermalis as a later heterotypic synonym of Anoxybacillus rupiensis.</title>
        <authorList>
            <person name="Inan Bektas K."/>
            <person name="Canakci S."/>
            <person name="Belduz A.A."/>
            <person name="Guler H.H."/>
        </authorList>
    </citation>
    <scope>NUCLEOTIDE SEQUENCE [LARGE SCALE GENOMIC DNA]</scope>
    <source>
        <strain evidence="3 4">DSM 17127</strain>
    </source>
</reference>
<proteinExistence type="predicted"/>
<evidence type="ECO:0000313" key="3">
    <source>
        <dbReference type="EMBL" id="MDE8564911.1"/>
    </source>
</evidence>
<organism evidence="3 4">
    <name type="scientific">Anoxybacteroides rupiense</name>
    <dbReference type="NCBI Taxonomy" id="311460"/>
    <lineage>
        <taxon>Bacteria</taxon>
        <taxon>Bacillati</taxon>
        <taxon>Bacillota</taxon>
        <taxon>Bacilli</taxon>
        <taxon>Bacillales</taxon>
        <taxon>Anoxybacillaceae</taxon>
        <taxon>Anoxybacteroides</taxon>
    </lineage>
</organism>
<dbReference type="EMBL" id="JAQOTG010000015">
    <property type="protein sequence ID" value="MDE8564911.1"/>
    <property type="molecule type" value="Genomic_DNA"/>
</dbReference>
<evidence type="ECO:0000256" key="1">
    <source>
        <dbReference type="ARBA" id="ARBA00002286"/>
    </source>
</evidence>
<dbReference type="InterPro" id="IPR048020">
    <property type="entry name" value="Transpos_IS3"/>
</dbReference>
<dbReference type="InterPro" id="IPR050900">
    <property type="entry name" value="Transposase_IS3/IS150/IS904"/>
</dbReference>
<dbReference type="InterPro" id="IPR010921">
    <property type="entry name" value="Trp_repressor/repl_initiator"/>
</dbReference>
<accession>A0ABT5W9Y3</accession>
<comment type="function">
    <text evidence="1">Involved in the transposition of the insertion sequence.</text>
</comment>
<dbReference type="SUPFAM" id="SSF48295">
    <property type="entry name" value="TrpR-like"/>
    <property type="match status" value="1"/>
</dbReference>
<dbReference type="NCBIfam" id="NF033516">
    <property type="entry name" value="transpos_IS3"/>
    <property type="match status" value="1"/>
</dbReference>
<dbReference type="InterPro" id="IPR036397">
    <property type="entry name" value="RNaseH_sf"/>
</dbReference>
<feature type="domain" description="Integrase catalytic" evidence="2">
    <location>
        <begin position="201"/>
        <end position="360"/>
    </location>
</feature>
<dbReference type="PROSITE" id="PS50994">
    <property type="entry name" value="INTEGRASE"/>
    <property type="match status" value="1"/>
</dbReference>
<name>A0ABT5W9Y3_9BACL</name>
<dbReference type="Pfam" id="PF00665">
    <property type="entry name" value="rve"/>
    <property type="match status" value="1"/>
</dbReference>
<evidence type="ECO:0000259" key="2">
    <source>
        <dbReference type="PROSITE" id="PS50994"/>
    </source>
</evidence>
<keyword evidence="4" id="KW-1185">Reference proteome</keyword>
<dbReference type="Proteomes" id="UP001213979">
    <property type="component" value="Unassembled WGS sequence"/>
</dbReference>
<dbReference type="PANTHER" id="PTHR46889:SF4">
    <property type="entry name" value="TRANSPOSASE INSO FOR INSERTION SEQUENCE ELEMENT IS911B-RELATED"/>
    <property type="match status" value="1"/>
</dbReference>
<protein>
    <submittedName>
        <fullName evidence="3">IS3 family transposase</fullName>
    </submittedName>
</protein>
<dbReference type="Gene3D" id="3.30.420.10">
    <property type="entry name" value="Ribonuclease H-like superfamily/Ribonuclease H"/>
    <property type="match status" value="1"/>
</dbReference>
<gene>
    <name evidence="3" type="ORF">PNH38_13675</name>
</gene>
<comment type="caution">
    <text evidence="3">The sequence shown here is derived from an EMBL/GenBank/DDBJ whole genome shotgun (WGS) entry which is preliminary data.</text>
</comment>
<dbReference type="PANTHER" id="PTHR46889">
    <property type="entry name" value="TRANSPOSASE INSF FOR INSERTION SEQUENCE IS3B-RELATED"/>
    <property type="match status" value="1"/>
</dbReference>
<sequence>MLSEESTVNQIAAKYDVSPVVLSRWKKEFIERASEVFKKGPSEAEKELEQSKQHITGLEQKVGQLTHGVDGLKKNLQKSSDQAGRKNNIDFSDSQITISRQAELLSINRSSVYRQPPKETVISDDDLFIMRRIDELHTVHPTWSYRTITKVIRRDDHILVNRQKIRRLMREMGMHTIYPKPHLSKRYHAQYIRPYLLRKLNSCRPDQVWGIDITYLRMEKGVMYLFVIIDWCSRCIVDYELSSTLEKTFVMNCLERALKSRKPEIMNRDQGSHFTNPDYLGLLDRAEIKVSMDGKGQALDNVRTERFFRTLKYDLIYPQEFETPRQLRKGITEYIHEYNTYRPHSSIGDLCPLETYNGREFCAA</sequence>